<gene>
    <name evidence="6" type="ORF">S01H4_09337</name>
    <name evidence="7" type="ORF">S03H2_51108</name>
</gene>
<dbReference type="HAMAP" id="MF_01363">
    <property type="entry name" value="Ribosomal_bL21"/>
    <property type="match status" value="1"/>
</dbReference>
<protein>
    <recommendedName>
        <fullName evidence="8">50S ribosomal protein L21</fullName>
    </recommendedName>
</protein>
<dbReference type="GO" id="GO:0003735">
    <property type="term" value="F:structural constituent of ribosome"/>
    <property type="evidence" value="ECO:0007669"/>
    <property type="project" value="InterPro"/>
</dbReference>
<dbReference type="InterPro" id="IPR028909">
    <property type="entry name" value="bL21-like"/>
</dbReference>
<evidence type="ECO:0008006" key="8">
    <source>
        <dbReference type="Google" id="ProtNLM"/>
    </source>
</evidence>
<dbReference type="AlphaFoldDB" id="X1HKJ4"/>
<dbReference type="NCBIfam" id="TIGR00061">
    <property type="entry name" value="L21"/>
    <property type="match status" value="1"/>
</dbReference>
<dbReference type="InterPro" id="IPR036164">
    <property type="entry name" value="bL21-like_sf"/>
</dbReference>
<comment type="caution">
    <text evidence="7">The sequence shown here is derived from an EMBL/GenBank/DDBJ whole genome shotgun (WGS) entry which is preliminary data.</text>
</comment>
<dbReference type="GO" id="GO:0005840">
    <property type="term" value="C:ribosome"/>
    <property type="evidence" value="ECO:0007669"/>
    <property type="project" value="UniProtKB-KW"/>
</dbReference>
<keyword evidence="4" id="KW-0689">Ribosomal protein</keyword>
<dbReference type="EMBL" id="BART01003354">
    <property type="protein sequence ID" value="GAG55637.1"/>
    <property type="molecule type" value="Genomic_DNA"/>
</dbReference>
<evidence type="ECO:0000256" key="4">
    <source>
        <dbReference type="ARBA" id="ARBA00022980"/>
    </source>
</evidence>
<comment type="similarity">
    <text evidence="1">Belongs to the bacterial ribosomal protein bL21 family.</text>
</comment>
<reference evidence="7" key="1">
    <citation type="journal article" date="2014" name="Front. Microbiol.">
        <title>High frequency of phylogenetically diverse reductive dehalogenase-homologous genes in deep subseafloor sedimentary metagenomes.</title>
        <authorList>
            <person name="Kawai M."/>
            <person name="Futagami T."/>
            <person name="Toyoda A."/>
            <person name="Takaki Y."/>
            <person name="Nishi S."/>
            <person name="Hori S."/>
            <person name="Arai W."/>
            <person name="Tsubouchi T."/>
            <person name="Morono Y."/>
            <person name="Uchiyama I."/>
            <person name="Ito T."/>
            <person name="Fujiyama A."/>
            <person name="Inagaki F."/>
            <person name="Takami H."/>
        </authorList>
    </citation>
    <scope>NUCLEOTIDE SEQUENCE</scope>
    <source>
        <strain evidence="7">Expedition CK06-06</strain>
    </source>
</reference>
<evidence type="ECO:0000313" key="6">
    <source>
        <dbReference type="EMBL" id="GAG55637.1"/>
    </source>
</evidence>
<dbReference type="InterPro" id="IPR001787">
    <property type="entry name" value="Ribosomal_bL21"/>
</dbReference>
<dbReference type="PROSITE" id="PS01169">
    <property type="entry name" value="RIBOSOMAL_L21"/>
    <property type="match status" value="1"/>
</dbReference>
<dbReference type="PANTHER" id="PTHR21349">
    <property type="entry name" value="50S RIBOSOMAL PROTEIN L21"/>
    <property type="match status" value="1"/>
</dbReference>
<dbReference type="GO" id="GO:0019843">
    <property type="term" value="F:rRNA binding"/>
    <property type="evidence" value="ECO:0007669"/>
    <property type="project" value="UniProtKB-KW"/>
</dbReference>
<dbReference type="SUPFAM" id="SSF141091">
    <property type="entry name" value="L21p-like"/>
    <property type="match status" value="1"/>
</dbReference>
<evidence type="ECO:0000256" key="2">
    <source>
        <dbReference type="ARBA" id="ARBA00022730"/>
    </source>
</evidence>
<dbReference type="EMBL" id="BARU01032401">
    <property type="protein sequence ID" value="GAH70651.1"/>
    <property type="molecule type" value="Genomic_DNA"/>
</dbReference>
<keyword evidence="2" id="KW-0699">rRNA-binding</keyword>
<evidence type="ECO:0000256" key="3">
    <source>
        <dbReference type="ARBA" id="ARBA00022884"/>
    </source>
</evidence>
<sequence>MMAMEAKIYAIITSGGKQYKVEENKDIVVERIEGKEGDKITLSEVNLISNGDKIEIGKPVLAKAAVKATIKKQIKGDKVIAFKYKPKKRYRRKVGHRQLLTILHLNKISVKQ</sequence>
<name>X1HKJ4_9ZZZZ</name>
<dbReference type="GO" id="GO:0006412">
    <property type="term" value="P:translation"/>
    <property type="evidence" value="ECO:0007669"/>
    <property type="project" value="InterPro"/>
</dbReference>
<evidence type="ECO:0000313" key="7">
    <source>
        <dbReference type="EMBL" id="GAH70651.1"/>
    </source>
</evidence>
<dbReference type="InterPro" id="IPR018258">
    <property type="entry name" value="Ribosomal_bL21_CS"/>
</dbReference>
<dbReference type="GO" id="GO:1990904">
    <property type="term" value="C:ribonucleoprotein complex"/>
    <property type="evidence" value="ECO:0007669"/>
    <property type="project" value="UniProtKB-KW"/>
</dbReference>
<dbReference type="Pfam" id="PF00829">
    <property type="entry name" value="Ribosomal_L21p"/>
    <property type="match status" value="1"/>
</dbReference>
<dbReference type="GO" id="GO:0005737">
    <property type="term" value="C:cytoplasm"/>
    <property type="evidence" value="ECO:0007669"/>
    <property type="project" value="UniProtKB-ARBA"/>
</dbReference>
<evidence type="ECO:0000256" key="5">
    <source>
        <dbReference type="ARBA" id="ARBA00023274"/>
    </source>
</evidence>
<evidence type="ECO:0000256" key="1">
    <source>
        <dbReference type="ARBA" id="ARBA00008563"/>
    </source>
</evidence>
<organism evidence="7">
    <name type="scientific">marine sediment metagenome</name>
    <dbReference type="NCBI Taxonomy" id="412755"/>
    <lineage>
        <taxon>unclassified sequences</taxon>
        <taxon>metagenomes</taxon>
        <taxon>ecological metagenomes</taxon>
    </lineage>
</organism>
<dbReference type="PANTHER" id="PTHR21349:SF0">
    <property type="entry name" value="LARGE RIBOSOMAL SUBUNIT PROTEIN BL21M"/>
    <property type="match status" value="1"/>
</dbReference>
<keyword evidence="5" id="KW-0687">Ribonucleoprotein</keyword>
<keyword evidence="3" id="KW-0694">RNA-binding</keyword>
<accession>X1HKJ4</accession>
<proteinExistence type="inferred from homology"/>